<proteinExistence type="predicted"/>
<accession>A0AA88D3R8</accession>
<comment type="caution">
    <text evidence="1">The sequence shown here is derived from an EMBL/GenBank/DDBJ whole genome shotgun (WGS) entry which is preliminary data.</text>
</comment>
<reference evidence="1" key="1">
    <citation type="submission" date="2023-07" db="EMBL/GenBank/DDBJ databases">
        <title>draft genome sequence of fig (Ficus carica).</title>
        <authorList>
            <person name="Takahashi T."/>
            <person name="Nishimura K."/>
        </authorList>
    </citation>
    <scope>NUCLEOTIDE SEQUENCE</scope>
</reference>
<sequence>MFERIEAVSGERIEVVGQGSEKISDELEGIQISDELEEIQIGDVLIRGIGPTAAAIWLRPPSRSSNLGFTPPSSNLSLGPPRAPIATAIWLRPPPPLSWFRSGFLPPSSNLGLAPPRGPPPPP</sequence>
<keyword evidence="2" id="KW-1185">Reference proteome</keyword>
<evidence type="ECO:0000313" key="1">
    <source>
        <dbReference type="EMBL" id="GMN44963.1"/>
    </source>
</evidence>
<dbReference type="EMBL" id="BTGU01000019">
    <property type="protein sequence ID" value="GMN44963.1"/>
    <property type="molecule type" value="Genomic_DNA"/>
</dbReference>
<organism evidence="1 2">
    <name type="scientific">Ficus carica</name>
    <name type="common">Common fig</name>
    <dbReference type="NCBI Taxonomy" id="3494"/>
    <lineage>
        <taxon>Eukaryota</taxon>
        <taxon>Viridiplantae</taxon>
        <taxon>Streptophyta</taxon>
        <taxon>Embryophyta</taxon>
        <taxon>Tracheophyta</taxon>
        <taxon>Spermatophyta</taxon>
        <taxon>Magnoliopsida</taxon>
        <taxon>eudicotyledons</taxon>
        <taxon>Gunneridae</taxon>
        <taxon>Pentapetalae</taxon>
        <taxon>rosids</taxon>
        <taxon>fabids</taxon>
        <taxon>Rosales</taxon>
        <taxon>Moraceae</taxon>
        <taxon>Ficeae</taxon>
        <taxon>Ficus</taxon>
    </lineage>
</organism>
<name>A0AA88D3R8_FICCA</name>
<evidence type="ECO:0000313" key="2">
    <source>
        <dbReference type="Proteomes" id="UP001187192"/>
    </source>
</evidence>
<gene>
    <name evidence="1" type="ORF">TIFTF001_014148</name>
</gene>
<dbReference type="AlphaFoldDB" id="A0AA88D3R8"/>
<protein>
    <submittedName>
        <fullName evidence="1">Uncharacterized protein</fullName>
    </submittedName>
</protein>
<dbReference type="Proteomes" id="UP001187192">
    <property type="component" value="Unassembled WGS sequence"/>
</dbReference>